<proteinExistence type="predicted"/>
<evidence type="ECO:0000313" key="5">
    <source>
        <dbReference type="Proteomes" id="UP001642484"/>
    </source>
</evidence>
<protein>
    <submittedName>
        <fullName evidence="3">Uncharacterized protein</fullName>
    </submittedName>
</protein>
<keyword evidence="2" id="KW-0732">Signal</keyword>
<evidence type="ECO:0000256" key="2">
    <source>
        <dbReference type="SAM" id="SignalP"/>
    </source>
</evidence>
<feature type="transmembrane region" description="Helical" evidence="1">
    <location>
        <begin position="331"/>
        <end position="351"/>
    </location>
</feature>
<organism evidence="3 5">
    <name type="scientific">Durusdinium trenchii</name>
    <dbReference type="NCBI Taxonomy" id="1381693"/>
    <lineage>
        <taxon>Eukaryota</taxon>
        <taxon>Sar</taxon>
        <taxon>Alveolata</taxon>
        <taxon>Dinophyceae</taxon>
        <taxon>Suessiales</taxon>
        <taxon>Symbiodiniaceae</taxon>
        <taxon>Durusdinium</taxon>
    </lineage>
</organism>
<evidence type="ECO:0000313" key="4">
    <source>
        <dbReference type="EMBL" id="CAK9028030.1"/>
    </source>
</evidence>
<keyword evidence="1" id="KW-1133">Transmembrane helix</keyword>
<keyword evidence="5" id="KW-1185">Reference proteome</keyword>
<sequence>MFAGKCGKVLALLLEAMSVNPLLQNDESSDAELDPEANQDNDEEPYKEYLTEYLIDTLKSDAYFMGYLAAKALMKEPRLDKKLGIRGRWLGANEMWQLFVTFVILFFSIIAQLVMIYYMRVEDSPLKSVFSGRFFELQSAKPDHPEEQISNWLLWTALAIFFAQCTVEFQKAVIFTRAICKDHDWSVTKAWQDAWNNSLTSFSSIFSRDEFAGARSFCEQNGLSIRSVRKAIWLTSGSFSFFGLDDMLTAILAFFKWVIPVLLSFAGVHVLVKSGKDLDIVMNSTALTFVFTLDDIAMGAACPARTREMFQFYSKWKKELDDASLISIRKFAQPFHASAIFVGSVFGGLLFTFVSGKLACLLILIVIVWTCAKLLWIDPLGYEGDASV</sequence>
<keyword evidence="1" id="KW-0472">Membrane</keyword>
<dbReference type="Proteomes" id="UP001642484">
    <property type="component" value="Unassembled WGS sequence"/>
</dbReference>
<feature type="chain" id="PRO_5045029226" evidence="2">
    <location>
        <begin position="22"/>
        <end position="388"/>
    </location>
</feature>
<dbReference type="EMBL" id="CAXAMN010009224">
    <property type="protein sequence ID" value="CAK9028030.1"/>
    <property type="molecule type" value="Genomic_DNA"/>
</dbReference>
<feature type="transmembrane region" description="Helical" evidence="1">
    <location>
        <begin position="96"/>
        <end position="119"/>
    </location>
</feature>
<feature type="transmembrane region" description="Helical" evidence="1">
    <location>
        <begin position="248"/>
        <end position="272"/>
    </location>
</feature>
<evidence type="ECO:0000256" key="1">
    <source>
        <dbReference type="SAM" id="Phobius"/>
    </source>
</evidence>
<feature type="transmembrane region" description="Helical" evidence="1">
    <location>
        <begin position="358"/>
        <end position="377"/>
    </location>
</feature>
<accession>A0ABP0KKL5</accession>
<name>A0ABP0KKL5_9DINO</name>
<keyword evidence="1" id="KW-0812">Transmembrane</keyword>
<evidence type="ECO:0000313" key="3">
    <source>
        <dbReference type="EMBL" id="CAK9027389.1"/>
    </source>
</evidence>
<gene>
    <name evidence="3" type="ORF">CCMP2556_LOCUS16741</name>
    <name evidence="4" type="ORF">CCMP2556_LOCUS16957</name>
</gene>
<reference evidence="3 5" key="1">
    <citation type="submission" date="2024-02" db="EMBL/GenBank/DDBJ databases">
        <authorList>
            <person name="Chen Y."/>
            <person name="Shah S."/>
            <person name="Dougan E. K."/>
            <person name="Thang M."/>
            <person name="Chan C."/>
        </authorList>
    </citation>
    <scope>NUCLEOTIDE SEQUENCE [LARGE SCALE GENOMIC DNA]</scope>
</reference>
<dbReference type="EMBL" id="CAXAMN010009002">
    <property type="protein sequence ID" value="CAK9027389.1"/>
    <property type="molecule type" value="Genomic_DNA"/>
</dbReference>
<comment type="caution">
    <text evidence="3">The sequence shown here is derived from an EMBL/GenBank/DDBJ whole genome shotgun (WGS) entry which is preliminary data.</text>
</comment>
<feature type="signal peptide" evidence="2">
    <location>
        <begin position="1"/>
        <end position="21"/>
    </location>
</feature>